<evidence type="ECO:0000259" key="5">
    <source>
        <dbReference type="SMART" id="SM00737"/>
    </source>
</evidence>
<dbReference type="GO" id="GO:0015918">
    <property type="term" value="P:sterol transport"/>
    <property type="evidence" value="ECO:0007669"/>
    <property type="project" value="InterPro"/>
</dbReference>
<dbReference type="InterPro" id="IPR039670">
    <property type="entry name" value="NPC2-like"/>
</dbReference>
<organism evidence="6 7">
    <name type="scientific">Clonorchis sinensis</name>
    <name type="common">Chinese liver fluke</name>
    <dbReference type="NCBI Taxonomy" id="79923"/>
    <lineage>
        <taxon>Eukaryota</taxon>
        <taxon>Metazoa</taxon>
        <taxon>Spiralia</taxon>
        <taxon>Lophotrochozoa</taxon>
        <taxon>Platyhelminthes</taxon>
        <taxon>Trematoda</taxon>
        <taxon>Digenea</taxon>
        <taxon>Opisthorchiida</taxon>
        <taxon>Opisthorchiata</taxon>
        <taxon>Opisthorchiidae</taxon>
        <taxon>Clonorchis</taxon>
    </lineage>
</organism>
<dbReference type="FunFam" id="2.60.40.770:FF:000001">
    <property type="entry name" value="NPC intracellular cholesterol transporter 2"/>
    <property type="match status" value="1"/>
</dbReference>
<dbReference type="GO" id="GO:0032934">
    <property type="term" value="F:sterol binding"/>
    <property type="evidence" value="ECO:0007669"/>
    <property type="project" value="InterPro"/>
</dbReference>
<keyword evidence="3" id="KW-0964">Secreted</keyword>
<dbReference type="Proteomes" id="UP000286415">
    <property type="component" value="Unassembled WGS sequence"/>
</dbReference>
<comment type="subcellular location">
    <subcellularLocation>
        <location evidence="1">Secreted</location>
    </subcellularLocation>
</comment>
<evidence type="ECO:0000313" key="6">
    <source>
        <dbReference type="EMBL" id="KAG5454984.1"/>
    </source>
</evidence>
<dbReference type="PANTHER" id="PTHR11306">
    <property type="entry name" value="NIEMANN PICK TYPE C2 PROTEIN NPC2-RELATED"/>
    <property type="match status" value="1"/>
</dbReference>
<feature type="chain" id="PRO_5035833492" evidence="4">
    <location>
        <begin position="22"/>
        <end position="149"/>
    </location>
</feature>
<gene>
    <name evidence="6" type="ORF">CSKR_203773</name>
</gene>
<dbReference type="EMBL" id="NIRI02000005">
    <property type="protein sequence ID" value="KAG5454984.1"/>
    <property type="molecule type" value="Genomic_DNA"/>
</dbReference>
<feature type="domain" description="MD-2-related lipid-recognition" evidence="5">
    <location>
        <begin position="24"/>
        <end position="146"/>
    </location>
</feature>
<evidence type="ECO:0000313" key="7">
    <source>
        <dbReference type="Proteomes" id="UP000286415"/>
    </source>
</evidence>
<sequence length="149" mass="16356">MKLFSIVIFGLILNLSNLTYANSFRDCGSPGASVSTFSLNPCSSIPCVFKRGGEFTLLFTFTGLESVSAGKSKVHAAFEEGFGHFSFPNSDVCECLIPSCPISQGRFYTYSYTGKVPETFHTGLVTIQWQLLDTDDNAFLCIQFTVKVE</sequence>
<comment type="caution">
    <text evidence="6">The sequence shown here is derived from an EMBL/GenBank/DDBJ whole genome shotgun (WGS) entry which is preliminary data.</text>
</comment>
<dbReference type="SUPFAM" id="SSF81296">
    <property type="entry name" value="E set domains"/>
    <property type="match status" value="1"/>
</dbReference>
<dbReference type="AlphaFoldDB" id="A0A8T1N021"/>
<evidence type="ECO:0000256" key="2">
    <source>
        <dbReference type="ARBA" id="ARBA00006370"/>
    </source>
</evidence>
<proteinExistence type="inferred from homology"/>
<dbReference type="Pfam" id="PF02221">
    <property type="entry name" value="E1_DerP2_DerF2"/>
    <property type="match status" value="1"/>
</dbReference>
<dbReference type="Gene3D" id="2.60.40.770">
    <property type="match status" value="1"/>
</dbReference>
<evidence type="ECO:0000256" key="3">
    <source>
        <dbReference type="ARBA" id="ARBA00022525"/>
    </source>
</evidence>
<protein>
    <submittedName>
        <fullName evidence="6">Phosphatidylglycerol/phosphatidylinositol transfer protein</fullName>
    </submittedName>
</protein>
<dbReference type="InterPro" id="IPR014756">
    <property type="entry name" value="Ig_E-set"/>
</dbReference>
<dbReference type="InterPro" id="IPR003172">
    <property type="entry name" value="ML_dom"/>
</dbReference>
<evidence type="ECO:0000256" key="1">
    <source>
        <dbReference type="ARBA" id="ARBA00004613"/>
    </source>
</evidence>
<name>A0A8T1N021_CLOSI</name>
<keyword evidence="7" id="KW-1185">Reference proteome</keyword>
<accession>A0A8T1N021</accession>
<comment type="similarity">
    <text evidence="2">Belongs to the NPC2 family.</text>
</comment>
<dbReference type="OrthoDB" id="6489092at2759"/>
<reference evidence="6 7" key="2">
    <citation type="journal article" date="2021" name="Genomics">
        <title>High-quality reference genome for Clonorchis sinensis.</title>
        <authorList>
            <person name="Young N.D."/>
            <person name="Stroehlein A.J."/>
            <person name="Kinkar L."/>
            <person name="Wang T."/>
            <person name="Sohn W.M."/>
            <person name="Chang B.C.H."/>
            <person name="Kaur P."/>
            <person name="Weisz D."/>
            <person name="Dudchenko O."/>
            <person name="Aiden E.L."/>
            <person name="Korhonen P.K."/>
            <person name="Gasser R.B."/>
        </authorList>
    </citation>
    <scope>NUCLEOTIDE SEQUENCE [LARGE SCALE GENOMIC DNA]</scope>
    <source>
        <strain evidence="6">Cs-k2</strain>
    </source>
</reference>
<dbReference type="SMART" id="SM00737">
    <property type="entry name" value="ML"/>
    <property type="match status" value="1"/>
</dbReference>
<feature type="signal peptide" evidence="4">
    <location>
        <begin position="1"/>
        <end position="21"/>
    </location>
</feature>
<dbReference type="PANTHER" id="PTHR11306:SF68">
    <property type="entry name" value="NPC INTRACELLULAR CHOLESTEROL TRANSPORTER 2"/>
    <property type="match status" value="1"/>
</dbReference>
<reference evidence="6 7" key="1">
    <citation type="journal article" date="2018" name="Biotechnol. Adv.">
        <title>Improved genomic resources and new bioinformatic workflow for the carcinogenic parasite Clonorchis sinensis: Biotechnological implications.</title>
        <authorList>
            <person name="Wang D."/>
            <person name="Korhonen P.K."/>
            <person name="Gasser R.B."/>
            <person name="Young N.D."/>
        </authorList>
    </citation>
    <scope>NUCLEOTIDE SEQUENCE [LARGE SCALE GENOMIC DNA]</scope>
    <source>
        <strain evidence="6">Cs-k2</strain>
    </source>
</reference>
<evidence type="ECO:0000256" key="4">
    <source>
        <dbReference type="SAM" id="SignalP"/>
    </source>
</evidence>
<keyword evidence="4" id="KW-0732">Signal</keyword>
<dbReference type="GO" id="GO:0005576">
    <property type="term" value="C:extracellular region"/>
    <property type="evidence" value="ECO:0007669"/>
    <property type="project" value="UniProtKB-SubCell"/>
</dbReference>